<comment type="caution">
    <text evidence="5">The sequence shown here is derived from an EMBL/GenBank/DDBJ whole genome shotgun (WGS) entry which is preliminary data.</text>
</comment>
<reference evidence="5" key="1">
    <citation type="submission" date="2023-02" db="EMBL/GenBank/DDBJ databases">
        <title>Genome of toxic invasive species Heracleum sosnowskyi carries increased number of genes despite the absence of recent whole-genome duplications.</title>
        <authorList>
            <person name="Schelkunov M."/>
            <person name="Shtratnikova V."/>
            <person name="Makarenko M."/>
            <person name="Klepikova A."/>
            <person name="Omelchenko D."/>
            <person name="Novikova G."/>
            <person name="Obukhova E."/>
            <person name="Bogdanov V."/>
            <person name="Penin A."/>
            <person name="Logacheva M."/>
        </authorList>
    </citation>
    <scope>NUCLEOTIDE SEQUENCE</scope>
    <source>
        <strain evidence="5">Hsosn_3</strain>
        <tissue evidence="5">Leaf</tissue>
    </source>
</reference>
<accession>A0AAD8I3D1</accession>
<dbReference type="AlphaFoldDB" id="A0AAD8I3D1"/>
<dbReference type="SUPFAM" id="SSF57889">
    <property type="entry name" value="Cysteine-rich domain"/>
    <property type="match status" value="5"/>
</dbReference>
<evidence type="ECO:0000313" key="6">
    <source>
        <dbReference type="Proteomes" id="UP001237642"/>
    </source>
</evidence>
<dbReference type="InterPro" id="IPR046349">
    <property type="entry name" value="C1-like_sf"/>
</dbReference>
<organism evidence="5 6">
    <name type="scientific">Heracleum sosnowskyi</name>
    <dbReference type="NCBI Taxonomy" id="360622"/>
    <lineage>
        <taxon>Eukaryota</taxon>
        <taxon>Viridiplantae</taxon>
        <taxon>Streptophyta</taxon>
        <taxon>Embryophyta</taxon>
        <taxon>Tracheophyta</taxon>
        <taxon>Spermatophyta</taxon>
        <taxon>Magnoliopsida</taxon>
        <taxon>eudicotyledons</taxon>
        <taxon>Gunneridae</taxon>
        <taxon>Pentapetalae</taxon>
        <taxon>asterids</taxon>
        <taxon>campanulids</taxon>
        <taxon>Apiales</taxon>
        <taxon>Apiaceae</taxon>
        <taxon>Apioideae</taxon>
        <taxon>apioid superclade</taxon>
        <taxon>Tordylieae</taxon>
        <taxon>Tordyliinae</taxon>
        <taxon>Heracleum</taxon>
    </lineage>
</organism>
<keyword evidence="6" id="KW-1185">Reference proteome</keyword>
<sequence length="659" mass="76351">MEGVLKHFTHDHPLILFKYNNSPADVLCYGCGDPIITNTYVYRCSNTTPRSNASQEDSSCTNYFLHKTCSTLPPNIQHDLHIQHMLTLLHDGGGRICSFCVKRIRKQFFYKCTTCYFDVCLKCSSLQRDLNHASHNHTLTLLPLKSSHFCSACGTDQGSKDFSYLCKTCLFWIHNRCASAPPKLIFKSHDIDHPLVLDYSLPEEYRIFGVSCDLCREVVDPSRWLYYCAYCRYFAHIKCVLSATESGEDRNINEDVGDVDDPDLVHFPVSEDNPSLLYQLIQKFAENFSTSTDERSGGKADKIRHCGNGHSLVLFDELNNKNVAETESSDSMICDGCVQPILSPPDSFYGCIDCNFFLHTICAAELPREFRHASHPQHKLIRCDRMSKPNGFFKCRFCNEISSGMLYSCDSCEFYIDLVCAAMPSEIKHDAHKHKLIYDNVKQYRCCDGCGWNCSGYIFRCDICNYQIDVDCARKLGRIKHRWDEHQLCLMYPPVKGHPHDFNCERCSEDIYPNSWFYHCRKCDTSFHDWCLDQVRYKNIKYGAIVKDDDLHQHSLKISPPVARTFPTCVKLACFGYTRAVRKLIFKDHHNDHPLVLDYSLPQEYQRFGVSCNLCPKEVHPSRWLYYCADCRYFAHMKCVLSATEMFQYFNRREIRESR</sequence>
<dbReference type="GO" id="GO:0046872">
    <property type="term" value="F:metal ion binding"/>
    <property type="evidence" value="ECO:0007669"/>
    <property type="project" value="UniProtKB-KW"/>
</dbReference>
<protein>
    <recommendedName>
        <fullName evidence="4">Phorbol-ester/DAG-type domain-containing protein</fullName>
    </recommendedName>
</protein>
<reference evidence="5" key="2">
    <citation type="submission" date="2023-05" db="EMBL/GenBank/DDBJ databases">
        <authorList>
            <person name="Schelkunov M.I."/>
        </authorList>
    </citation>
    <scope>NUCLEOTIDE SEQUENCE</scope>
    <source>
        <strain evidence="5">Hsosn_3</strain>
        <tissue evidence="5">Leaf</tissue>
    </source>
</reference>
<evidence type="ECO:0000259" key="4">
    <source>
        <dbReference type="PROSITE" id="PS50081"/>
    </source>
</evidence>
<dbReference type="EMBL" id="JAUIZM010000006">
    <property type="protein sequence ID" value="KAK1377861.1"/>
    <property type="molecule type" value="Genomic_DNA"/>
</dbReference>
<evidence type="ECO:0000256" key="2">
    <source>
        <dbReference type="ARBA" id="ARBA00022737"/>
    </source>
</evidence>
<keyword evidence="2" id="KW-0677">Repeat</keyword>
<dbReference type="InterPro" id="IPR002219">
    <property type="entry name" value="PKC_DAG/PE"/>
</dbReference>
<evidence type="ECO:0000256" key="3">
    <source>
        <dbReference type="ARBA" id="ARBA00022833"/>
    </source>
</evidence>
<keyword evidence="1" id="KW-0479">Metal-binding</keyword>
<dbReference type="PANTHER" id="PTHR32410:SF216">
    <property type="entry name" value="PHORBOL-ESTER_DAG-TYPE DOMAIN-CONTAINING PROTEIN"/>
    <property type="match status" value="1"/>
</dbReference>
<dbReference type="Proteomes" id="UP001237642">
    <property type="component" value="Unassembled WGS sequence"/>
</dbReference>
<dbReference type="InterPro" id="IPR004146">
    <property type="entry name" value="DC1"/>
</dbReference>
<feature type="domain" description="Phorbol-ester/DAG-type" evidence="4">
    <location>
        <begin position="136"/>
        <end position="185"/>
    </location>
</feature>
<keyword evidence="3" id="KW-0862">Zinc</keyword>
<gene>
    <name evidence="5" type="ORF">POM88_024605</name>
</gene>
<proteinExistence type="predicted"/>
<name>A0AAD8I3D1_9APIA</name>
<evidence type="ECO:0000256" key="1">
    <source>
        <dbReference type="ARBA" id="ARBA00022723"/>
    </source>
</evidence>
<dbReference type="Pfam" id="PF03107">
    <property type="entry name" value="C1_2"/>
    <property type="match status" value="6"/>
</dbReference>
<dbReference type="PANTHER" id="PTHR32410">
    <property type="entry name" value="CYSTEINE/HISTIDINE-RICH C1 DOMAIN FAMILY PROTEIN"/>
    <property type="match status" value="1"/>
</dbReference>
<evidence type="ECO:0000313" key="5">
    <source>
        <dbReference type="EMBL" id="KAK1377861.1"/>
    </source>
</evidence>
<dbReference type="PROSITE" id="PS50081">
    <property type="entry name" value="ZF_DAG_PE_2"/>
    <property type="match status" value="1"/>
</dbReference>
<dbReference type="InterPro" id="IPR053192">
    <property type="entry name" value="Vacuole_Formation_Reg"/>
</dbReference>